<name>A0A285CVD7_9RHOB</name>
<evidence type="ECO:0000256" key="6">
    <source>
        <dbReference type="ARBA" id="ARBA00022692"/>
    </source>
</evidence>
<reference evidence="10" key="1">
    <citation type="submission" date="2017-08" db="EMBL/GenBank/DDBJ databases">
        <authorList>
            <person name="Varghese N."/>
            <person name="Submissions S."/>
        </authorList>
    </citation>
    <scope>NUCLEOTIDE SEQUENCE [LARGE SCALE GENOMIC DNA]</scope>
    <source>
        <strain evidence="10">JA234</strain>
    </source>
</reference>
<keyword evidence="5 9" id="KW-0808">Transferase</keyword>
<dbReference type="RefSeq" id="WP_097030818.1">
    <property type="nucleotide sequence ID" value="NZ_OAOQ01000010.1"/>
</dbReference>
<dbReference type="Pfam" id="PF13506">
    <property type="entry name" value="Glyco_transf_21"/>
    <property type="match status" value="1"/>
</dbReference>
<comment type="pathway">
    <text evidence="2">Lipid metabolism; sphingolipid metabolism.</text>
</comment>
<gene>
    <name evidence="9" type="ORF">SAMN05878503_11022</name>
</gene>
<evidence type="ECO:0000256" key="1">
    <source>
        <dbReference type="ARBA" id="ARBA00004141"/>
    </source>
</evidence>
<evidence type="ECO:0000256" key="2">
    <source>
        <dbReference type="ARBA" id="ARBA00004760"/>
    </source>
</evidence>
<keyword evidence="7" id="KW-1133">Transmembrane helix</keyword>
<sequence length="362" mass="39585">MILPVTAAGLLLALHLVSVVLALRHGQRRGNAPPDMPPFLCLLRPVCGLDRFDLETLETSFGLDWPDYEILFCAAHETDPAVPALRAMIARHPGARARLLIGEDRISANPKLNNMAKGWAATRADWIVMADANLALPRDYLRTLWACWRPGTGMVTSPPAGIRPEGLWGAVEAAFLNGMQARWQLSADQVGHGHAQGKTLFLHRDLLDRQGGLAVLGRDLAEDAAATKIVREAGLTVRLAPRPFGQPIGRRSLRAVWGRQLRWSRIRRQGFPGLFALEPLAGPVLPLLALLLHQPALAVPFLGLWYGAEWALCRAMGWPAGPRDLVASMLRDAALLPLWAATFLRSGFEWRGTAMAPQAAAR</sequence>
<dbReference type="GO" id="GO:0006679">
    <property type="term" value="P:glucosylceramide biosynthetic process"/>
    <property type="evidence" value="ECO:0007669"/>
    <property type="project" value="TreeGrafter"/>
</dbReference>
<evidence type="ECO:0000256" key="8">
    <source>
        <dbReference type="ARBA" id="ARBA00023136"/>
    </source>
</evidence>
<comment type="pathway">
    <text evidence="3">Sphingolipid metabolism.</text>
</comment>
<dbReference type="EMBL" id="OAOQ01000010">
    <property type="protein sequence ID" value="SNX71541.1"/>
    <property type="molecule type" value="Genomic_DNA"/>
</dbReference>
<comment type="subcellular location">
    <subcellularLocation>
        <location evidence="1">Membrane</location>
        <topology evidence="1">Multi-pass membrane protein</topology>
    </subcellularLocation>
</comment>
<dbReference type="PANTHER" id="PTHR12726">
    <property type="entry name" value="CERAMIDE GLUCOSYLTRANSFERASE"/>
    <property type="match status" value="1"/>
</dbReference>
<dbReference type="Proteomes" id="UP000219467">
    <property type="component" value="Unassembled WGS sequence"/>
</dbReference>
<dbReference type="PANTHER" id="PTHR12726:SF0">
    <property type="entry name" value="CERAMIDE GLUCOSYLTRANSFERASE"/>
    <property type="match status" value="1"/>
</dbReference>
<keyword evidence="8" id="KW-0472">Membrane</keyword>
<evidence type="ECO:0000256" key="5">
    <source>
        <dbReference type="ARBA" id="ARBA00022679"/>
    </source>
</evidence>
<dbReference type="Gene3D" id="3.90.550.10">
    <property type="entry name" value="Spore Coat Polysaccharide Biosynthesis Protein SpsA, Chain A"/>
    <property type="match status" value="1"/>
</dbReference>
<dbReference type="GO" id="GO:0016020">
    <property type="term" value="C:membrane"/>
    <property type="evidence" value="ECO:0007669"/>
    <property type="project" value="UniProtKB-SubCell"/>
</dbReference>
<keyword evidence="10" id="KW-1185">Reference proteome</keyword>
<dbReference type="InterPro" id="IPR025993">
    <property type="entry name" value="Ceramide_glucosylTrfase"/>
</dbReference>
<evidence type="ECO:0000256" key="3">
    <source>
        <dbReference type="ARBA" id="ARBA00004991"/>
    </source>
</evidence>
<accession>A0A285CVD7</accession>
<evidence type="ECO:0000313" key="9">
    <source>
        <dbReference type="EMBL" id="SNX71541.1"/>
    </source>
</evidence>
<dbReference type="SUPFAM" id="SSF53448">
    <property type="entry name" value="Nucleotide-diphospho-sugar transferases"/>
    <property type="match status" value="1"/>
</dbReference>
<organism evidence="9 10">
    <name type="scientific">Cereibacter ovatus</name>
    <dbReference type="NCBI Taxonomy" id="439529"/>
    <lineage>
        <taxon>Bacteria</taxon>
        <taxon>Pseudomonadati</taxon>
        <taxon>Pseudomonadota</taxon>
        <taxon>Alphaproteobacteria</taxon>
        <taxon>Rhodobacterales</taxon>
        <taxon>Paracoccaceae</taxon>
        <taxon>Cereibacter</taxon>
    </lineage>
</organism>
<dbReference type="CDD" id="cd02520">
    <property type="entry name" value="Glucosylceramide_synthase"/>
    <property type="match status" value="1"/>
</dbReference>
<dbReference type="InterPro" id="IPR029044">
    <property type="entry name" value="Nucleotide-diphossugar_trans"/>
</dbReference>
<dbReference type="OrthoDB" id="9814255at2"/>
<evidence type="ECO:0000256" key="4">
    <source>
        <dbReference type="ARBA" id="ARBA00022676"/>
    </source>
</evidence>
<evidence type="ECO:0000313" key="10">
    <source>
        <dbReference type="Proteomes" id="UP000219467"/>
    </source>
</evidence>
<keyword evidence="4" id="KW-0328">Glycosyltransferase</keyword>
<evidence type="ECO:0000256" key="7">
    <source>
        <dbReference type="ARBA" id="ARBA00022989"/>
    </source>
</evidence>
<dbReference type="GO" id="GO:0008120">
    <property type="term" value="F:ceramide glucosyltransferase activity"/>
    <property type="evidence" value="ECO:0007669"/>
    <property type="project" value="TreeGrafter"/>
</dbReference>
<keyword evidence="6" id="KW-0812">Transmembrane</keyword>
<dbReference type="AlphaFoldDB" id="A0A285CVD7"/>
<protein>
    <submittedName>
        <fullName evidence="9">Ceramide glucosyltransferase</fullName>
    </submittedName>
</protein>
<proteinExistence type="predicted"/>